<protein>
    <submittedName>
        <fullName evidence="1">N-terminal glutamine amidase-domain-containing protein</fullName>
    </submittedName>
</protein>
<proteinExistence type="predicted"/>
<reference evidence="2" key="1">
    <citation type="journal article" date="2024" name="Front. Bioeng. Biotechnol.">
        <title>Genome-scale model development and genomic sequencing of the oleaginous clade Lipomyces.</title>
        <authorList>
            <person name="Czajka J.J."/>
            <person name="Han Y."/>
            <person name="Kim J."/>
            <person name="Mondo S.J."/>
            <person name="Hofstad B.A."/>
            <person name="Robles A."/>
            <person name="Haridas S."/>
            <person name="Riley R."/>
            <person name="LaButti K."/>
            <person name="Pangilinan J."/>
            <person name="Andreopoulos W."/>
            <person name="Lipzen A."/>
            <person name="Yan J."/>
            <person name="Wang M."/>
            <person name="Ng V."/>
            <person name="Grigoriev I.V."/>
            <person name="Spatafora J.W."/>
            <person name="Magnuson J.K."/>
            <person name="Baker S.E."/>
            <person name="Pomraning K.R."/>
        </authorList>
    </citation>
    <scope>NUCLEOTIDE SEQUENCE [LARGE SCALE GENOMIC DNA]</scope>
    <source>
        <strain evidence="2">CBS 10300</strain>
    </source>
</reference>
<dbReference type="EMBL" id="MU970045">
    <property type="protein sequence ID" value="KAK9324918.1"/>
    <property type="molecule type" value="Genomic_DNA"/>
</dbReference>
<keyword evidence="2" id="KW-1185">Reference proteome</keyword>
<accession>A0ACC3TVA1</accession>
<dbReference type="Proteomes" id="UP001489719">
    <property type="component" value="Unassembled WGS sequence"/>
</dbReference>
<comment type="caution">
    <text evidence="1">The sequence shown here is derived from an EMBL/GenBank/DDBJ whole genome shotgun (WGS) entry which is preliminary data.</text>
</comment>
<sequence length="248" mass="28051">MELPYSSCYCEENIYKALEILHSHWTGAGDCSLYSVFISSPTRAIPLFCQRSSPRENGLVIWDYHVVLLKVVKDKTYVLDFDTTIQADNEQLNVRDGLRRVEFLQFGEYAELTFRPSLSLPKNLQRSFRMIAAQDYLSSFASDRSHMLAPAESTGQVYVKAPPPWPQICGANAAAAGVRMNIDCFIDVKLDSSKLNRQQVLESHGMRFGEVLTQEQFFGSLSPAKCIDLRSCLMRLDIERGTLSYANI</sequence>
<organism evidence="1 2">
    <name type="scientific">Lipomyces orientalis</name>
    <dbReference type="NCBI Taxonomy" id="1233043"/>
    <lineage>
        <taxon>Eukaryota</taxon>
        <taxon>Fungi</taxon>
        <taxon>Dikarya</taxon>
        <taxon>Ascomycota</taxon>
        <taxon>Saccharomycotina</taxon>
        <taxon>Lipomycetes</taxon>
        <taxon>Lipomycetales</taxon>
        <taxon>Lipomycetaceae</taxon>
        <taxon>Lipomyces</taxon>
    </lineage>
</organism>
<evidence type="ECO:0000313" key="1">
    <source>
        <dbReference type="EMBL" id="KAK9324918.1"/>
    </source>
</evidence>
<evidence type="ECO:0000313" key="2">
    <source>
        <dbReference type="Proteomes" id="UP001489719"/>
    </source>
</evidence>
<gene>
    <name evidence="1" type="ORF">V1517DRAFT_365749</name>
</gene>
<name>A0ACC3TVA1_9ASCO</name>